<protein>
    <submittedName>
        <fullName evidence="10">Scavenger receptor cysteine-rich type 1 protein M130</fullName>
    </submittedName>
</protein>
<dbReference type="FunFam" id="3.10.250.10:FF:000006">
    <property type="entry name" value="neurotrypsin isoform X2"/>
    <property type="match status" value="1"/>
</dbReference>
<dbReference type="InterPro" id="IPR001190">
    <property type="entry name" value="SRCR"/>
</dbReference>
<dbReference type="EMBL" id="CASHTH010001483">
    <property type="protein sequence ID" value="CAI8015960.1"/>
    <property type="molecule type" value="Genomic_DNA"/>
</dbReference>
<dbReference type="InterPro" id="IPR036772">
    <property type="entry name" value="SRCR-like_dom_sf"/>
</dbReference>
<evidence type="ECO:0000259" key="9">
    <source>
        <dbReference type="PROSITE" id="PS50923"/>
    </source>
</evidence>
<dbReference type="SUPFAM" id="SSF56487">
    <property type="entry name" value="SRCR-like"/>
    <property type="match status" value="1"/>
</dbReference>
<dbReference type="InterPro" id="IPR038081">
    <property type="entry name" value="CalX-like_sf"/>
</dbReference>
<keyword evidence="3 5" id="KW-1015">Disulfide bond</keyword>
<sequence length="862" mass="96337">MAILTVFFLLLMLPFGVVGSVRLVNGNRPCEGRVEVFYRGQWGTVCDDSWDIADANVVCLQVGCGTAVSAPQRARYGRGSGPIWMDEVYCNERNTRLEECQFGGWGSHDCRHSEDASAICEDFLCPAPRDIANGSVSYTGNSLGDTAHYSCDNGFILFGHNVTRCQKNSTWENPPTCLTSAISFQSNQYTAIEGVDESVTITVVRYGDNSSDLCVSISISGGNEAMLDVPLNLFLVASEIQSTLTVPVGDDVIVENDETTTIVLSVNNTDVGIINNTDAVITIFDNDGYSAELTVEIVSAASLKVSWHKNDTDTIASTVKYECATPQTDHIASTIERTLPYPDTSTYFDISFCYYDPEKKYKHTATLLQTSTTPSKEPTLTSNSFYIDYKYFQIQFGPMKLCLDWKVGEQQHIESKTAPGFSESFIGQGYFLCHDNPNTPTYRSYITTPYPVSTNTNSSDLLAIIENWISSAPIMLFDLLLVKINPRCPIGISSGFDDKPPITKDVCRECKHQLQDFVNFGTLQKQFEKHGIPLYNFDDVRRELKDNNDEIDCMLDFLTKVDNGFQIFYDSLRKTQHSCPKHKLAADILKYTVPIGDDVIVENDETTTIVLSVNNTDVGIINNTDAVITILDNDGYSAELTVEIVSAASLKVSWHKNDTDTIASTVKYECATPQTDHIASTIERTLPYPDTSTYFDISFCYYDPEKKYKHTATLLQTSTTPSKEPTLTSNSFYIDYKYFQIQFGPMKLCLDWKVGEQQHIESKVKQKVTDIILEHCSDCTWFSESFIGQGYFLCHDNPNTPTYRSYITTPYPVSTNTNSSDLLAIIENWISSAPIMLFDLLLVKINPRCPIAISSLNEPECF</sequence>
<evidence type="ECO:0000256" key="2">
    <source>
        <dbReference type="ARBA" id="ARBA00022737"/>
    </source>
</evidence>
<dbReference type="CDD" id="cd00033">
    <property type="entry name" value="CCP"/>
    <property type="match status" value="1"/>
</dbReference>
<dbReference type="SMART" id="SM00202">
    <property type="entry name" value="SR"/>
    <property type="match status" value="1"/>
</dbReference>
<dbReference type="InterPro" id="IPR000436">
    <property type="entry name" value="Sushi_SCR_CCP_dom"/>
</dbReference>
<name>A0AA35RQP9_GEOBA</name>
<evidence type="ECO:0000313" key="11">
    <source>
        <dbReference type="Proteomes" id="UP001174909"/>
    </source>
</evidence>
<reference evidence="10" key="1">
    <citation type="submission" date="2023-03" db="EMBL/GenBank/DDBJ databases">
        <authorList>
            <person name="Steffen K."/>
            <person name="Cardenas P."/>
        </authorList>
    </citation>
    <scope>NUCLEOTIDE SEQUENCE</scope>
</reference>
<keyword evidence="10" id="KW-0675">Receptor</keyword>
<comment type="caution">
    <text evidence="10">The sequence shown here is derived from an EMBL/GenBank/DDBJ whole genome shotgun (WGS) entry which is preliminary data.</text>
</comment>
<dbReference type="SUPFAM" id="SSF141072">
    <property type="entry name" value="CalX-like"/>
    <property type="match status" value="2"/>
</dbReference>
<dbReference type="PROSITE" id="PS50287">
    <property type="entry name" value="SRCR_2"/>
    <property type="match status" value="1"/>
</dbReference>
<keyword evidence="4" id="KW-0325">Glycoprotein</keyword>
<dbReference type="Pfam" id="PF00530">
    <property type="entry name" value="SRCR"/>
    <property type="match status" value="1"/>
</dbReference>
<feature type="domain" description="Sushi" evidence="9">
    <location>
        <begin position="123"/>
        <end position="179"/>
    </location>
</feature>
<evidence type="ECO:0000256" key="3">
    <source>
        <dbReference type="ARBA" id="ARBA00023157"/>
    </source>
</evidence>
<evidence type="ECO:0000256" key="4">
    <source>
        <dbReference type="ARBA" id="ARBA00023180"/>
    </source>
</evidence>
<feature type="disulfide bond" evidence="5">
    <location>
        <begin position="59"/>
        <end position="120"/>
    </location>
</feature>
<evidence type="ECO:0000256" key="7">
    <source>
        <dbReference type="SAM" id="SignalP"/>
    </source>
</evidence>
<feature type="disulfide bond" evidence="5">
    <location>
        <begin position="90"/>
        <end position="100"/>
    </location>
</feature>
<keyword evidence="1 7" id="KW-0732">Signal</keyword>
<feature type="chain" id="PRO_5041355727" evidence="7">
    <location>
        <begin position="20"/>
        <end position="862"/>
    </location>
</feature>
<keyword evidence="6" id="KW-0768">Sushi</keyword>
<accession>A0AA35RQP9</accession>
<evidence type="ECO:0000259" key="8">
    <source>
        <dbReference type="PROSITE" id="PS50287"/>
    </source>
</evidence>
<keyword evidence="2" id="KW-0677">Repeat</keyword>
<gene>
    <name evidence="10" type="ORF">GBAR_LOCUS9855</name>
</gene>
<keyword evidence="11" id="KW-1185">Reference proteome</keyword>
<dbReference type="Gene3D" id="2.10.70.10">
    <property type="entry name" value="Complement Module, domain 1"/>
    <property type="match status" value="1"/>
</dbReference>
<dbReference type="AlphaFoldDB" id="A0AA35RQP9"/>
<organism evidence="10 11">
    <name type="scientific">Geodia barretti</name>
    <name type="common">Barrett's horny sponge</name>
    <dbReference type="NCBI Taxonomy" id="519541"/>
    <lineage>
        <taxon>Eukaryota</taxon>
        <taxon>Metazoa</taxon>
        <taxon>Porifera</taxon>
        <taxon>Demospongiae</taxon>
        <taxon>Heteroscleromorpha</taxon>
        <taxon>Tetractinellida</taxon>
        <taxon>Astrophorina</taxon>
        <taxon>Geodiidae</taxon>
        <taxon>Geodia</taxon>
    </lineage>
</organism>
<evidence type="ECO:0000313" key="10">
    <source>
        <dbReference type="EMBL" id="CAI8015960.1"/>
    </source>
</evidence>
<feature type="domain" description="SRCR" evidence="8">
    <location>
        <begin position="21"/>
        <end position="121"/>
    </location>
</feature>
<dbReference type="SMART" id="SM00032">
    <property type="entry name" value="CCP"/>
    <property type="match status" value="1"/>
</dbReference>
<feature type="disulfide bond" evidence="5">
    <location>
        <begin position="46"/>
        <end position="110"/>
    </location>
</feature>
<dbReference type="Gene3D" id="2.60.40.2030">
    <property type="match status" value="1"/>
</dbReference>
<evidence type="ECO:0000256" key="1">
    <source>
        <dbReference type="ARBA" id="ARBA00022729"/>
    </source>
</evidence>
<evidence type="ECO:0000256" key="5">
    <source>
        <dbReference type="PROSITE-ProRule" id="PRU00196"/>
    </source>
</evidence>
<dbReference type="PROSITE" id="PS50923">
    <property type="entry name" value="SUSHI"/>
    <property type="match status" value="1"/>
</dbReference>
<dbReference type="PRINTS" id="PR00258">
    <property type="entry name" value="SPERACTRCPTR"/>
</dbReference>
<dbReference type="InterPro" id="IPR035976">
    <property type="entry name" value="Sushi/SCR/CCP_sf"/>
</dbReference>
<dbReference type="PROSITE" id="PS00420">
    <property type="entry name" value="SRCR_1"/>
    <property type="match status" value="1"/>
</dbReference>
<dbReference type="Pfam" id="PF00084">
    <property type="entry name" value="Sushi"/>
    <property type="match status" value="1"/>
</dbReference>
<dbReference type="Proteomes" id="UP001174909">
    <property type="component" value="Unassembled WGS sequence"/>
</dbReference>
<feature type="signal peptide" evidence="7">
    <location>
        <begin position="1"/>
        <end position="19"/>
    </location>
</feature>
<dbReference type="Gene3D" id="3.10.250.10">
    <property type="entry name" value="SRCR-like domain"/>
    <property type="match status" value="1"/>
</dbReference>
<comment type="caution">
    <text evidence="6">Lacks conserved residue(s) required for the propagation of feature annotation.</text>
</comment>
<evidence type="ECO:0000256" key="6">
    <source>
        <dbReference type="PROSITE-ProRule" id="PRU00302"/>
    </source>
</evidence>
<dbReference type="PANTHER" id="PTHR19331:SF465">
    <property type="entry name" value="EGG PEPTIDE SPERACT RECEPTOR"/>
    <property type="match status" value="1"/>
</dbReference>
<proteinExistence type="predicted"/>
<dbReference type="SUPFAM" id="SSF57535">
    <property type="entry name" value="Complement control module/SCR domain"/>
    <property type="match status" value="1"/>
</dbReference>
<dbReference type="GO" id="GO:0016020">
    <property type="term" value="C:membrane"/>
    <property type="evidence" value="ECO:0007669"/>
    <property type="project" value="InterPro"/>
</dbReference>
<dbReference type="PANTHER" id="PTHR19331">
    <property type="entry name" value="SCAVENGER RECEPTOR DOMAIN-CONTAINING"/>
    <property type="match status" value="1"/>
</dbReference>